<dbReference type="Proteomes" id="UP000029585">
    <property type="component" value="Unassembled WGS sequence"/>
</dbReference>
<comment type="subcellular location">
    <subcellularLocation>
        <location evidence="1">Cytoplasm</location>
    </subcellularLocation>
</comment>
<comment type="similarity">
    <text evidence="2 10">Belongs to the thiolase-like superfamily. Thiolase family.</text>
</comment>
<reference evidence="13 14" key="1">
    <citation type="submission" date="2011-08" db="EMBL/GenBank/DDBJ databases">
        <title>The Genome Sequence of Clostridium orbiscindens 1_3_50AFAA.</title>
        <authorList>
            <consortium name="The Broad Institute Genome Sequencing Platform"/>
            <person name="Earl A."/>
            <person name="Ward D."/>
            <person name="Feldgarden M."/>
            <person name="Gevers D."/>
            <person name="Daigneault M."/>
            <person name="Strauss J."/>
            <person name="Allen-Vercoe E."/>
            <person name="Young S.K."/>
            <person name="Zeng Q."/>
            <person name="Gargeya S."/>
            <person name="Fitzgerald M."/>
            <person name="Haas B."/>
            <person name="Abouelleil A."/>
            <person name="Alvarado L."/>
            <person name="Arachchi H.M."/>
            <person name="Berlin A."/>
            <person name="Brown A."/>
            <person name="Chapman S.B."/>
            <person name="Chen Z."/>
            <person name="Dunbar C."/>
            <person name="Freedman E."/>
            <person name="Gearin G."/>
            <person name="Gellesch M."/>
            <person name="Goldberg J."/>
            <person name="Griggs A."/>
            <person name="Gujja S."/>
            <person name="Heiman D."/>
            <person name="Howarth C."/>
            <person name="Larson L."/>
            <person name="Lui A."/>
            <person name="MacDonald P.J.P."/>
            <person name="Montmayeur A."/>
            <person name="Murphy C."/>
            <person name="Neiman D."/>
            <person name="Pearson M."/>
            <person name="Priest M."/>
            <person name="Roberts A."/>
            <person name="Saif S."/>
            <person name="Shea T."/>
            <person name="Shenoy N."/>
            <person name="Sisk P."/>
            <person name="Stolte C."/>
            <person name="Sykes S."/>
            <person name="Wortman J."/>
            <person name="Nusbaum C."/>
            <person name="Birren B."/>
        </authorList>
    </citation>
    <scope>NUCLEOTIDE SEQUENCE [LARGE SCALE GENOMIC DNA]</scope>
    <source>
        <strain evidence="13 14">1_3_50AFAA</strain>
    </source>
</reference>
<evidence type="ECO:0000256" key="4">
    <source>
        <dbReference type="ARBA" id="ARBA00022679"/>
    </source>
</evidence>
<dbReference type="Gene3D" id="3.40.47.10">
    <property type="match status" value="2"/>
</dbReference>
<dbReference type="AlphaFoldDB" id="A0A096BD20"/>
<dbReference type="EC" id="2.3.1.9" evidence="3"/>
<evidence type="ECO:0000256" key="6">
    <source>
        <dbReference type="ARBA" id="ARBA00030755"/>
    </source>
</evidence>
<evidence type="ECO:0000256" key="1">
    <source>
        <dbReference type="ARBA" id="ARBA00004496"/>
    </source>
</evidence>
<dbReference type="HOGENOM" id="CLU_031026_0_0_9"/>
<dbReference type="InterPro" id="IPR020617">
    <property type="entry name" value="Thiolase_C"/>
</dbReference>
<evidence type="ECO:0000256" key="2">
    <source>
        <dbReference type="ARBA" id="ARBA00010982"/>
    </source>
</evidence>
<dbReference type="InterPro" id="IPR020610">
    <property type="entry name" value="Thiolase_AS"/>
</dbReference>
<dbReference type="EMBL" id="ADLO01000019">
    <property type="protein sequence ID" value="KGF57030.1"/>
    <property type="molecule type" value="Genomic_DNA"/>
</dbReference>
<feature type="active site" description="Proton acceptor" evidence="9">
    <location>
        <position position="378"/>
    </location>
</feature>
<dbReference type="FunFam" id="3.40.47.10:FF:000010">
    <property type="entry name" value="Acetyl-CoA acetyltransferase (Thiolase)"/>
    <property type="match status" value="1"/>
</dbReference>
<evidence type="ECO:0000256" key="8">
    <source>
        <dbReference type="ARBA" id="ARBA00051550"/>
    </source>
</evidence>
<dbReference type="GO" id="GO:0005737">
    <property type="term" value="C:cytoplasm"/>
    <property type="evidence" value="ECO:0007669"/>
    <property type="project" value="UniProtKB-SubCell"/>
</dbReference>
<comment type="catalytic activity">
    <reaction evidence="8">
        <text>2 acetyl-CoA = acetoacetyl-CoA + CoA</text>
        <dbReference type="Rhea" id="RHEA:21036"/>
        <dbReference type="ChEBI" id="CHEBI:57286"/>
        <dbReference type="ChEBI" id="CHEBI:57287"/>
        <dbReference type="ChEBI" id="CHEBI:57288"/>
        <dbReference type="EC" id="2.3.1.9"/>
    </reaction>
</comment>
<evidence type="ECO:0000259" key="12">
    <source>
        <dbReference type="Pfam" id="PF02803"/>
    </source>
</evidence>
<evidence type="ECO:0000256" key="7">
    <source>
        <dbReference type="ARBA" id="ARBA00044137"/>
    </source>
</evidence>
<organism evidence="13 14">
    <name type="scientific">Flavonifractor plautii 1_3_50AFAA</name>
    <dbReference type="NCBI Taxonomy" id="742738"/>
    <lineage>
        <taxon>Bacteria</taxon>
        <taxon>Bacillati</taxon>
        <taxon>Bacillota</taxon>
        <taxon>Clostridia</taxon>
        <taxon>Eubacteriales</taxon>
        <taxon>Oscillospiraceae</taxon>
        <taxon>Flavonifractor</taxon>
    </lineage>
</organism>
<evidence type="ECO:0000256" key="9">
    <source>
        <dbReference type="PIRSR" id="PIRSR000429-1"/>
    </source>
</evidence>
<dbReference type="PANTHER" id="PTHR18919:SF107">
    <property type="entry name" value="ACETYL-COA ACETYLTRANSFERASE, CYTOSOLIC"/>
    <property type="match status" value="1"/>
</dbReference>
<dbReference type="Pfam" id="PF00108">
    <property type="entry name" value="Thiolase_N"/>
    <property type="match status" value="1"/>
</dbReference>
<dbReference type="InterPro" id="IPR002155">
    <property type="entry name" value="Thiolase"/>
</dbReference>
<gene>
    <name evidence="13" type="ORF">HMPREF9460_00509</name>
</gene>
<dbReference type="InterPro" id="IPR016039">
    <property type="entry name" value="Thiolase-like"/>
</dbReference>
<accession>A0A096BD20</accession>
<dbReference type="SUPFAM" id="SSF53901">
    <property type="entry name" value="Thiolase-like"/>
    <property type="match status" value="2"/>
</dbReference>
<protein>
    <recommendedName>
        <fullName evidence="7">Acetyl-CoA acetyltransferase</fullName>
        <ecNumber evidence="3">2.3.1.9</ecNumber>
    </recommendedName>
    <alternativeName>
        <fullName evidence="6">Acetoacetyl-CoA thiolase</fullName>
    </alternativeName>
</protein>
<sequence length="392" mass="41529">MNHVAIVSACRTPIGTIGGQFKTLTALDLSIPVMQALIQRSGVDPALIDDVIWGCNYQRTYLENNLARVAAIKAGLPDTVPGITVHRNCTSSMSSIQLGFYQIMAGEAKCIMAGGADCMSAAPFMVFDARYGKKYGHMELRDSMWDSLTNLGVGPSMGITAENVADAYGVTREDMDQYALRSQQRAAAAIDAGKFEEEIIPITVHGKRENTVITTDEHVRRDTTLEKLAKLKPTFKADGRVTAGNASGMNDASSGVLLMEEELSKKLGLPILARVVAVATTGVSPDLMGIGPISATQKVLEKAGLTVSDIDLFEINEAFAAQCVACQRTLGIDEDKLNVNGGGISLGHPVGATGSRLVVTLLYELKRRGGKYGLATLCAGGGMGTAVLIKMA</sequence>
<dbReference type="PATRIC" id="fig|742738.3.peg.530"/>
<dbReference type="Pfam" id="PF02803">
    <property type="entry name" value="Thiolase_C"/>
    <property type="match status" value="1"/>
</dbReference>
<proteinExistence type="inferred from homology"/>
<dbReference type="PIRSF" id="PIRSF000429">
    <property type="entry name" value="Ac-CoA_Ac_transf"/>
    <property type="match status" value="1"/>
</dbReference>
<feature type="active site" description="Acyl-thioester intermediate" evidence="9">
    <location>
        <position position="89"/>
    </location>
</feature>
<evidence type="ECO:0000259" key="11">
    <source>
        <dbReference type="Pfam" id="PF00108"/>
    </source>
</evidence>
<dbReference type="InterPro" id="IPR020613">
    <property type="entry name" value="Thiolase_CS"/>
</dbReference>
<evidence type="ECO:0000256" key="3">
    <source>
        <dbReference type="ARBA" id="ARBA00012705"/>
    </source>
</evidence>
<feature type="active site" description="Proton acceptor" evidence="9">
    <location>
        <position position="348"/>
    </location>
</feature>
<evidence type="ECO:0000256" key="10">
    <source>
        <dbReference type="RuleBase" id="RU003557"/>
    </source>
</evidence>
<comment type="caution">
    <text evidence="13">The sequence shown here is derived from an EMBL/GenBank/DDBJ whole genome shotgun (WGS) entry which is preliminary data.</text>
</comment>
<keyword evidence="5 10" id="KW-0012">Acyltransferase</keyword>
<dbReference type="PANTHER" id="PTHR18919">
    <property type="entry name" value="ACETYL-COA C-ACYLTRANSFERASE"/>
    <property type="match status" value="1"/>
</dbReference>
<dbReference type="RefSeq" id="WP_007489041.1">
    <property type="nucleotide sequence ID" value="NZ_KN174161.1"/>
</dbReference>
<dbReference type="PROSITE" id="PS00099">
    <property type="entry name" value="THIOLASE_3"/>
    <property type="match status" value="1"/>
</dbReference>
<dbReference type="eggNOG" id="COG0183">
    <property type="taxonomic scope" value="Bacteria"/>
</dbReference>
<evidence type="ECO:0000313" key="14">
    <source>
        <dbReference type="Proteomes" id="UP000029585"/>
    </source>
</evidence>
<dbReference type="PROSITE" id="PS00737">
    <property type="entry name" value="THIOLASE_2"/>
    <property type="match status" value="1"/>
</dbReference>
<evidence type="ECO:0000256" key="5">
    <source>
        <dbReference type="ARBA" id="ARBA00023315"/>
    </source>
</evidence>
<keyword evidence="14" id="KW-1185">Reference proteome</keyword>
<name>A0A096BD20_FLAPL</name>
<dbReference type="GO" id="GO:0003985">
    <property type="term" value="F:acetyl-CoA C-acetyltransferase activity"/>
    <property type="evidence" value="ECO:0007669"/>
    <property type="project" value="UniProtKB-EC"/>
</dbReference>
<feature type="domain" description="Thiolase N-terminal" evidence="11">
    <location>
        <begin position="4"/>
        <end position="262"/>
    </location>
</feature>
<feature type="domain" description="Thiolase C-terminal" evidence="12">
    <location>
        <begin position="270"/>
        <end position="390"/>
    </location>
</feature>
<dbReference type="GeneID" id="63971943"/>
<keyword evidence="4 10" id="KW-0808">Transferase</keyword>
<evidence type="ECO:0000313" key="13">
    <source>
        <dbReference type="EMBL" id="KGF57030.1"/>
    </source>
</evidence>
<dbReference type="InterPro" id="IPR020616">
    <property type="entry name" value="Thiolase_N"/>
</dbReference>
<dbReference type="NCBIfam" id="TIGR01930">
    <property type="entry name" value="AcCoA-C-Actrans"/>
    <property type="match status" value="1"/>
</dbReference>
<dbReference type="CDD" id="cd00751">
    <property type="entry name" value="thiolase"/>
    <property type="match status" value="1"/>
</dbReference>